<feature type="chain" id="PRO_5034225039" evidence="2">
    <location>
        <begin position="26"/>
        <end position="106"/>
    </location>
</feature>
<evidence type="ECO:0000313" key="3">
    <source>
        <dbReference type="EMBL" id="ROR35223.1"/>
    </source>
</evidence>
<dbReference type="Proteomes" id="UP000267408">
    <property type="component" value="Unassembled WGS sequence"/>
</dbReference>
<dbReference type="AlphaFoldDB" id="A0A8G1UE55"/>
<sequence length="106" mass="10475">MPPTRLLALPLGAALVLAAPWPAGAANTDPVAVENATFSSPTVQSGDWTYGVDGWTGPTGVASTARAAHPKGCRPPPWAGTARRSRSAPGCAASGPARASPSAGTT</sequence>
<evidence type="ECO:0000256" key="1">
    <source>
        <dbReference type="SAM" id="MobiDB-lite"/>
    </source>
</evidence>
<feature type="region of interest" description="Disordered" evidence="1">
    <location>
        <begin position="61"/>
        <end position="106"/>
    </location>
</feature>
<feature type="signal peptide" evidence="2">
    <location>
        <begin position="1"/>
        <end position="25"/>
    </location>
</feature>
<keyword evidence="2" id="KW-0732">Signal</keyword>
<feature type="compositionally biased region" description="Low complexity" evidence="1">
    <location>
        <begin position="87"/>
        <end position="106"/>
    </location>
</feature>
<protein>
    <submittedName>
        <fullName evidence="3">Uncharacterized protein</fullName>
    </submittedName>
</protein>
<proteinExistence type="predicted"/>
<feature type="non-terminal residue" evidence="3">
    <location>
        <position position="106"/>
    </location>
</feature>
<organism evidence="3 4">
    <name type="scientific">Kitasatospora cineracea</name>
    <dbReference type="NCBI Taxonomy" id="88074"/>
    <lineage>
        <taxon>Bacteria</taxon>
        <taxon>Bacillati</taxon>
        <taxon>Actinomycetota</taxon>
        <taxon>Actinomycetes</taxon>
        <taxon>Kitasatosporales</taxon>
        <taxon>Streptomycetaceae</taxon>
        <taxon>Kitasatospora</taxon>
    </lineage>
</organism>
<evidence type="ECO:0000256" key="2">
    <source>
        <dbReference type="SAM" id="SignalP"/>
    </source>
</evidence>
<evidence type="ECO:0000313" key="4">
    <source>
        <dbReference type="Proteomes" id="UP000267408"/>
    </source>
</evidence>
<reference evidence="3 4" key="1">
    <citation type="submission" date="2018-11" db="EMBL/GenBank/DDBJ databases">
        <title>Sequencing the genomes of 1000 actinobacteria strains.</title>
        <authorList>
            <person name="Klenk H.-P."/>
        </authorList>
    </citation>
    <scope>NUCLEOTIDE SEQUENCE [LARGE SCALE GENOMIC DNA]</scope>
    <source>
        <strain evidence="3 4">DSM 44780</strain>
    </source>
</reference>
<name>A0A8G1UE55_9ACTN</name>
<comment type="caution">
    <text evidence="3">The sequence shown here is derived from an EMBL/GenBank/DDBJ whole genome shotgun (WGS) entry which is preliminary data.</text>
</comment>
<accession>A0A8G1UE55</accession>
<gene>
    <name evidence="3" type="ORF">EDD39_6880</name>
</gene>
<dbReference type="EMBL" id="RJVJ01000003">
    <property type="protein sequence ID" value="ROR35223.1"/>
    <property type="molecule type" value="Genomic_DNA"/>
</dbReference>